<keyword evidence="2" id="KW-0813">Transport</keyword>
<keyword evidence="8" id="KW-1185">Reference proteome</keyword>
<organism evidence="7 8">
    <name type="scientific">Ophiobolus disseminans</name>
    <dbReference type="NCBI Taxonomy" id="1469910"/>
    <lineage>
        <taxon>Eukaryota</taxon>
        <taxon>Fungi</taxon>
        <taxon>Dikarya</taxon>
        <taxon>Ascomycota</taxon>
        <taxon>Pezizomycotina</taxon>
        <taxon>Dothideomycetes</taxon>
        <taxon>Pleosporomycetidae</taxon>
        <taxon>Pleosporales</taxon>
        <taxon>Pleosporineae</taxon>
        <taxon>Phaeosphaeriaceae</taxon>
        <taxon>Ophiobolus</taxon>
    </lineage>
</organism>
<evidence type="ECO:0000256" key="5">
    <source>
        <dbReference type="ARBA" id="ARBA00023136"/>
    </source>
</evidence>
<dbReference type="GO" id="GO:0016020">
    <property type="term" value="C:membrane"/>
    <property type="evidence" value="ECO:0007669"/>
    <property type="project" value="UniProtKB-SubCell"/>
</dbReference>
<sequence>MDNSSSLEKRVVFQRTTESPASSTVEPTFDRAAERQLLRKLDLRILPVLWLLYIVNFIDRANIGNAKIQGMEKELKLTGQRFNICVWVFNLGYLVAGIPLQIAFKKYGPKSLCVMMFCWGIAVIGCGTVKRWEQLVICRLLEGMAEAAYISGAAYLIGAYYTKKEYLTRFVFFCTAGIIAGAINGFVSSLIAKMDGTAGYGAWRWIFIIEGCVTIFVSLACWPAVPPFPEDCKFLSPDNKALMLARVRADGGHVTDDDISVKKALHFLKDWKIWAGVAMNLGVTENANSLANFQPTILKGLGYTATQAQVHTIPVYLVGAVFSVVFAYMSEYLQRRYYFYILGWAVLASGLTIEIVYPSNPKVRYMGMFFIACGCYLAMPISIIWVSMNCASGYKRAVAIAAIINFGTAGAFVSSNVFLFKETPRFHTGFSTGLGLACMGATAATITWFGCRRENQKRDARGAEMPVVLDESVKVQGDEHPDFRFAL</sequence>
<dbReference type="FunFam" id="1.20.1250.20:FF:000018">
    <property type="entry name" value="MFS transporter permease"/>
    <property type="match status" value="1"/>
</dbReference>
<comment type="subcellular location">
    <subcellularLocation>
        <location evidence="1">Membrane</location>
        <topology evidence="1">Multi-pass membrane protein</topology>
    </subcellularLocation>
</comment>
<dbReference type="PANTHER" id="PTHR43791">
    <property type="entry name" value="PERMEASE-RELATED"/>
    <property type="match status" value="1"/>
</dbReference>
<evidence type="ECO:0000256" key="4">
    <source>
        <dbReference type="ARBA" id="ARBA00022989"/>
    </source>
</evidence>
<keyword evidence="3 6" id="KW-0812">Transmembrane</keyword>
<accession>A0A6A6ZBD6</accession>
<feature type="transmembrane region" description="Helical" evidence="6">
    <location>
        <begin position="141"/>
        <end position="161"/>
    </location>
</feature>
<gene>
    <name evidence="7" type="ORF">CC86DRAFT_450513</name>
</gene>
<feature type="transmembrane region" description="Helical" evidence="6">
    <location>
        <begin position="84"/>
        <end position="103"/>
    </location>
</feature>
<dbReference type="EMBL" id="MU006252">
    <property type="protein sequence ID" value="KAF2818402.1"/>
    <property type="molecule type" value="Genomic_DNA"/>
</dbReference>
<protein>
    <submittedName>
        <fullName evidence="7">MFS general substrate transporter</fullName>
    </submittedName>
</protein>
<dbReference type="Proteomes" id="UP000799424">
    <property type="component" value="Unassembled WGS sequence"/>
</dbReference>
<feature type="transmembrane region" description="Helical" evidence="6">
    <location>
        <begin position="313"/>
        <end position="330"/>
    </location>
</feature>
<proteinExistence type="predicted"/>
<dbReference type="PANTHER" id="PTHR43791:SF52">
    <property type="entry name" value="TRANSPORTER, PUTATIVE (AFU_ORTHOLOGUE AFUA_1G11820)-RELATED"/>
    <property type="match status" value="1"/>
</dbReference>
<keyword evidence="5 6" id="KW-0472">Membrane</keyword>
<dbReference type="InterPro" id="IPR036259">
    <property type="entry name" value="MFS_trans_sf"/>
</dbReference>
<feature type="transmembrane region" description="Helical" evidence="6">
    <location>
        <begin position="109"/>
        <end position="129"/>
    </location>
</feature>
<evidence type="ECO:0000313" key="8">
    <source>
        <dbReference type="Proteomes" id="UP000799424"/>
    </source>
</evidence>
<evidence type="ECO:0000256" key="2">
    <source>
        <dbReference type="ARBA" id="ARBA00022448"/>
    </source>
</evidence>
<feature type="transmembrane region" description="Helical" evidence="6">
    <location>
        <begin position="398"/>
        <end position="420"/>
    </location>
</feature>
<reference evidence="7" key="1">
    <citation type="journal article" date="2020" name="Stud. Mycol.">
        <title>101 Dothideomycetes genomes: a test case for predicting lifestyles and emergence of pathogens.</title>
        <authorList>
            <person name="Haridas S."/>
            <person name="Albert R."/>
            <person name="Binder M."/>
            <person name="Bloem J."/>
            <person name="Labutti K."/>
            <person name="Salamov A."/>
            <person name="Andreopoulos B."/>
            <person name="Baker S."/>
            <person name="Barry K."/>
            <person name="Bills G."/>
            <person name="Bluhm B."/>
            <person name="Cannon C."/>
            <person name="Castanera R."/>
            <person name="Culley D."/>
            <person name="Daum C."/>
            <person name="Ezra D."/>
            <person name="Gonzalez J."/>
            <person name="Henrissat B."/>
            <person name="Kuo A."/>
            <person name="Liang C."/>
            <person name="Lipzen A."/>
            <person name="Lutzoni F."/>
            <person name="Magnuson J."/>
            <person name="Mondo S."/>
            <person name="Nolan M."/>
            <person name="Ohm R."/>
            <person name="Pangilinan J."/>
            <person name="Park H.-J."/>
            <person name="Ramirez L."/>
            <person name="Alfaro M."/>
            <person name="Sun H."/>
            <person name="Tritt A."/>
            <person name="Yoshinaga Y."/>
            <person name="Zwiers L.-H."/>
            <person name="Turgeon B."/>
            <person name="Goodwin S."/>
            <person name="Spatafora J."/>
            <person name="Crous P."/>
            <person name="Grigoriev I."/>
        </authorList>
    </citation>
    <scope>NUCLEOTIDE SEQUENCE</scope>
    <source>
        <strain evidence="7">CBS 113818</strain>
    </source>
</reference>
<dbReference type="SUPFAM" id="SSF103473">
    <property type="entry name" value="MFS general substrate transporter"/>
    <property type="match status" value="1"/>
</dbReference>
<feature type="transmembrane region" description="Helical" evidence="6">
    <location>
        <begin position="363"/>
        <end position="386"/>
    </location>
</feature>
<name>A0A6A6ZBD6_9PLEO</name>
<evidence type="ECO:0000256" key="3">
    <source>
        <dbReference type="ARBA" id="ARBA00022692"/>
    </source>
</evidence>
<feature type="transmembrane region" description="Helical" evidence="6">
    <location>
        <begin position="432"/>
        <end position="451"/>
    </location>
</feature>
<dbReference type="FunFam" id="1.20.1250.20:FF:000394">
    <property type="entry name" value="MFS general substrate transporter"/>
    <property type="match status" value="1"/>
</dbReference>
<keyword evidence="4 6" id="KW-1133">Transmembrane helix</keyword>
<dbReference type="OrthoDB" id="310895at2759"/>
<dbReference type="GO" id="GO:0022857">
    <property type="term" value="F:transmembrane transporter activity"/>
    <property type="evidence" value="ECO:0007669"/>
    <property type="project" value="InterPro"/>
</dbReference>
<evidence type="ECO:0000313" key="7">
    <source>
        <dbReference type="EMBL" id="KAF2818402.1"/>
    </source>
</evidence>
<dbReference type="InterPro" id="IPR011701">
    <property type="entry name" value="MFS"/>
</dbReference>
<dbReference type="Gene3D" id="1.20.1250.20">
    <property type="entry name" value="MFS general substrate transporter like domains"/>
    <property type="match status" value="2"/>
</dbReference>
<feature type="transmembrane region" description="Helical" evidence="6">
    <location>
        <begin position="203"/>
        <end position="225"/>
    </location>
</feature>
<evidence type="ECO:0000256" key="1">
    <source>
        <dbReference type="ARBA" id="ARBA00004141"/>
    </source>
</evidence>
<evidence type="ECO:0000256" key="6">
    <source>
        <dbReference type="SAM" id="Phobius"/>
    </source>
</evidence>
<dbReference type="Pfam" id="PF07690">
    <property type="entry name" value="MFS_1"/>
    <property type="match status" value="1"/>
</dbReference>
<dbReference type="AlphaFoldDB" id="A0A6A6ZBD6"/>
<feature type="transmembrane region" description="Helical" evidence="6">
    <location>
        <begin position="337"/>
        <end position="357"/>
    </location>
</feature>
<feature type="transmembrane region" description="Helical" evidence="6">
    <location>
        <begin position="167"/>
        <end position="191"/>
    </location>
</feature>